<proteinExistence type="predicted"/>
<name>A0ABS4ILN0_9BACL</name>
<gene>
    <name evidence="1" type="ORF">J2Z66_000003</name>
</gene>
<dbReference type="InterPro" id="IPR011330">
    <property type="entry name" value="Glyco_hydro/deAcase_b/a-brl"/>
</dbReference>
<dbReference type="EMBL" id="JAGGLB010000001">
    <property type="protein sequence ID" value="MBP1988408.1"/>
    <property type="molecule type" value="Genomic_DNA"/>
</dbReference>
<reference evidence="1 2" key="1">
    <citation type="submission" date="2021-03" db="EMBL/GenBank/DDBJ databases">
        <title>Genomic Encyclopedia of Type Strains, Phase IV (KMG-IV): sequencing the most valuable type-strain genomes for metagenomic binning, comparative biology and taxonomic classification.</title>
        <authorList>
            <person name="Goeker M."/>
        </authorList>
    </citation>
    <scope>NUCLEOTIDE SEQUENCE [LARGE SCALE GENOMIC DNA]</scope>
    <source>
        <strain evidence="1 2">DSM 26048</strain>
    </source>
</reference>
<accession>A0ABS4ILN0</accession>
<dbReference type="Gene3D" id="3.20.20.370">
    <property type="entry name" value="Glycoside hydrolase/deacetylase"/>
    <property type="match status" value="1"/>
</dbReference>
<comment type="caution">
    <text evidence="1">The sequence shown here is derived from an EMBL/GenBank/DDBJ whole genome shotgun (WGS) entry which is preliminary data.</text>
</comment>
<sequence length="569" mass="63603">MKLARLGLLLDQSEAQRRWTYGLNVFANYTEEILAHAGIPFEIIRDIGEVENSSFDILIAGSVKDDAASTSVLWKYVEQGGVLISFAGLNALAAKLGCMWKERGTVGYAAFGAFYDKAEVIRFLQASPWKSSSAENEFLQEEAGELRRGEPGGAPIGAALQRFRIGEGLFDRWAVDIPATIVGFQQGNSPVLEDGVPALDGSAPINEGILKADDRSEMDWHHDRLYTETGNPYIAYPYADFWRELFIGRLLRTAVGQGLTLPFVGFWPDGIERVATISHDSDGNVEEYALATLAILDELQIQSTWCIIEPGYSTPIYDQIKAAGHELAFHYNALESDDRIWDQDDFDRQLLLLQQTAALDKVTSNKNHYTRFEGWGELFEWCEARGIESDQTRGPSKKGNVGFLFGTCHPYFPIAWSNDQNRLYDVLEIGFLTQDLDLSSHWSDSTIIVPFLEEISKVDGGVAHFLVHQTHIGMRETVRNSFRKIVAEARKRGYVFWRGKEINDWERARRSIKVTAVDDTNVSVEVGMPLPANAVIWAPMPESYAPLAGETIETRYGVICRKQLAAGAV</sequence>
<dbReference type="SUPFAM" id="SSF88713">
    <property type="entry name" value="Glycoside hydrolase/deacetylase"/>
    <property type="match status" value="1"/>
</dbReference>
<dbReference type="Proteomes" id="UP001519287">
    <property type="component" value="Unassembled WGS sequence"/>
</dbReference>
<organism evidence="1 2">
    <name type="scientific">Paenibacillus eucommiae</name>
    <dbReference type="NCBI Taxonomy" id="1355755"/>
    <lineage>
        <taxon>Bacteria</taxon>
        <taxon>Bacillati</taxon>
        <taxon>Bacillota</taxon>
        <taxon>Bacilli</taxon>
        <taxon>Bacillales</taxon>
        <taxon>Paenibacillaceae</taxon>
        <taxon>Paenibacillus</taxon>
    </lineage>
</organism>
<evidence type="ECO:0000313" key="2">
    <source>
        <dbReference type="Proteomes" id="UP001519287"/>
    </source>
</evidence>
<evidence type="ECO:0000313" key="1">
    <source>
        <dbReference type="EMBL" id="MBP1988408.1"/>
    </source>
</evidence>
<protein>
    <submittedName>
        <fullName evidence="1">Peptidoglycan/xylan/chitin deacetylase (PgdA/CDA1 family)</fullName>
    </submittedName>
</protein>
<dbReference type="RefSeq" id="WP_209968249.1">
    <property type="nucleotide sequence ID" value="NZ_JAGGLB010000001.1"/>
</dbReference>
<keyword evidence="2" id="KW-1185">Reference proteome</keyword>